<proteinExistence type="predicted"/>
<dbReference type="Gene3D" id="3.30.2000.30">
    <property type="match status" value="1"/>
</dbReference>
<dbReference type="InterPro" id="IPR053745">
    <property type="entry name" value="Viral_Tail_Comp_sf"/>
</dbReference>
<comment type="caution">
    <text evidence="1">The sequence shown here is derived from an EMBL/GenBank/DDBJ whole genome shotgun (WGS) entry which is preliminary data.</text>
</comment>
<evidence type="ECO:0000313" key="2">
    <source>
        <dbReference type="Proteomes" id="UP000307378"/>
    </source>
</evidence>
<dbReference type="InterPro" id="IPR021508">
    <property type="entry name" value="Gp17-like"/>
</dbReference>
<dbReference type="AlphaFoldDB" id="A0A4S8QAT0"/>
<dbReference type="EMBL" id="STGU01000002">
    <property type="protein sequence ID" value="THV38109.1"/>
    <property type="molecule type" value="Genomic_DNA"/>
</dbReference>
<gene>
    <name evidence="1" type="ORF">FAA86_04740</name>
</gene>
<evidence type="ECO:0000313" key="1">
    <source>
        <dbReference type="EMBL" id="THV38109.1"/>
    </source>
</evidence>
<name>A0A4S8QAT0_9HYPH</name>
<sequence length="132" mass="14378">MTNAVNALLAALQQAVKADADLMAVLGPQGIPDRTVRPQRFPAVIVGLVEARDFSTGEAEGAEILLTLEAWSAVSRREAEALVAEVRRVAHGLPETMDGFRLVNFRHRRTVSRREVKAGLFVAEASFRAVVE</sequence>
<organism evidence="1 2">
    <name type="scientific">Rhizobium rosettiformans W3</name>
    <dbReference type="NCBI Taxonomy" id="538378"/>
    <lineage>
        <taxon>Bacteria</taxon>
        <taxon>Pseudomonadati</taxon>
        <taxon>Pseudomonadota</taxon>
        <taxon>Alphaproteobacteria</taxon>
        <taxon>Hyphomicrobiales</taxon>
        <taxon>Rhizobiaceae</taxon>
        <taxon>Rhizobium/Agrobacterium group</taxon>
        <taxon>Rhizobium</taxon>
    </lineage>
</organism>
<dbReference type="Pfam" id="PF11367">
    <property type="entry name" value="Tail_completion_gp17"/>
    <property type="match status" value="1"/>
</dbReference>
<protein>
    <submittedName>
        <fullName evidence="1">DUF3168 domain-containing protein</fullName>
    </submittedName>
</protein>
<accession>A0A4S8QAT0</accession>
<dbReference type="Proteomes" id="UP000307378">
    <property type="component" value="Unassembled WGS sequence"/>
</dbReference>
<reference evidence="1 2" key="1">
    <citation type="submission" date="2019-04" db="EMBL/GenBank/DDBJ databases">
        <title>genome sequence of strain W3.</title>
        <authorList>
            <person name="Gao J."/>
            <person name="Sun J."/>
        </authorList>
    </citation>
    <scope>NUCLEOTIDE SEQUENCE [LARGE SCALE GENOMIC DNA]</scope>
    <source>
        <strain evidence="1 2">W3</strain>
    </source>
</reference>
<dbReference type="RefSeq" id="WP_136538595.1">
    <property type="nucleotide sequence ID" value="NZ_STGU01000002.1"/>
</dbReference>